<comment type="caution">
    <text evidence="1">The sequence shown here is derived from an EMBL/GenBank/DDBJ whole genome shotgun (WGS) entry which is preliminary data.</text>
</comment>
<dbReference type="PANTHER" id="PTHR43649:SF12">
    <property type="entry name" value="DIACETYLCHITOBIOSE BINDING PROTEIN DASA"/>
    <property type="match status" value="1"/>
</dbReference>
<accession>A0ABX1VY94</accession>
<keyword evidence="2" id="KW-1185">Reference proteome</keyword>
<dbReference type="Proteomes" id="UP000539052">
    <property type="component" value="Unassembled WGS sequence"/>
</dbReference>
<dbReference type="Gene3D" id="3.40.190.10">
    <property type="entry name" value="Periplasmic binding protein-like II"/>
    <property type="match status" value="2"/>
</dbReference>
<protein>
    <submittedName>
        <fullName evidence="1">Extracellular solute-binding protein</fullName>
    </submittedName>
</protein>
<dbReference type="PANTHER" id="PTHR43649">
    <property type="entry name" value="ARABINOSE-BINDING PROTEIN-RELATED"/>
    <property type="match status" value="1"/>
</dbReference>
<dbReference type="SUPFAM" id="SSF53850">
    <property type="entry name" value="Periplasmic binding protein-like II"/>
    <property type="match status" value="1"/>
</dbReference>
<name>A0ABX1VY94_9FIRM</name>
<proteinExistence type="predicted"/>
<dbReference type="InterPro" id="IPR050490">
    <property type="entry name" value="Bact_solute-bd_prot1"/>
</dbReference>
<gene>
    <name evidence="1" type="ORF">G9470_16610</name>
</gene>
<dbReference type="InterPro" id="IPR006059">
    <property type="entry name" value="SBP"/>
</dbReference>
<organism evidence="1 2">
    <name type="scientific">Lacrimispora defluvii</name>
    <dbReference type="NCBI Taxonomy" id="2719233"/>
    <lineage>
        <taxon>Bacteria</taxon>
        <taxon>Bacillati</taxon>
        <taxon>Bacillota</taxon>
        <taxon>Clostridia</taxon>
        <taxon>Lachnospirales</taxon>
        <taxon>Lachnospiraceae</taxon>
        <taxon>Lacrimispora</taxon>
    </lineage>
</organism>
<dbReference type="RefSeq" id="WP_170822530.1">
    <property type="nucleotide sequence ID" value="NZ_JAAOXG010000037.1"/>
</dbReference>
<evidence type="ECO:0000313" key="2">
    <source>
        <dbReference type="Proteomes" id="UP000539052"/>
    </source>
</evidence>
<sequence>MSYGFIQGALDGFSKDGKLYGLARNTDVMAFYYNKSMFEKYGVKVPETYDDLLAAVNTFKAAGVIPVSMDGSDKWPLSIYINALYQQYNGSSSSKEIREAVKTGDYSNEAWTKSLDQLKKSIDAGIFQTGFETTDYATSMNLFTNGQAAMYYMGSWEMSMATNENIPEEIRNNIGVFNMPAVEGGKGTKTDLTAWNGGGHAVTANSKVKAEAIKLLNYMYQPENWSKLCWEKGVCMSAQNFSQYLTGKETALQLEFVDKVNHATSISGVTFNDLGTNQFKTVSEDASVEFAIGQLTAKDFTDKLAGAMKK</sequence>
<dbReference type="EMBL" id="JAAOXG010000037">
    <property type="protein sequence ID" value="NNJ31396.1"/>
    <property type="molecule type" value="Genomic_DNA"/>
</dbReference>
<reference evidence="1 2" key="1">
    <citation type="submission" date="2020-03" db="EMBL/GenBank/DDBJ databases">
        <title>Genome Sequence of industrial isolate, B5A.</title>
        <authorList>
            <person name="Sharma S."/>
            <person name="Patil P.B."/>
            <person name="Korpole S."/>
        </authorList>
    </citation>
    <scope>NUCLEOTIDE SEQUENCE [LARGE SCALE GENOMIC DNA]</scope>
    <source>
        <strain evidence="1 2">PI-S10-B5A</strain>
    </source>
</reference>
<dbReference type="Pfam" id="PF01547">
    <property type="entry name" value="SBP_bac_1"/>
    <property type="match status" value="1"/>
</dbReference>
<evidence type="ECO:0000313" key="1">
    <source>
        <dbReference type="EMBL" id="NNJ31396.1"/>
    </source>
</evidence>